<evidence type="ECO:0008006" key="3">
    <source>
        <dbReference type="Google" id="ProtNLM"/>
    </source>
</evidence>
<gene>
    <name evidence="1" type="ORF">B2G88_12520</name>
</gene>
<evidence type="ECO:0000313" key="2">
    <source>
        <dbReference type="Proteomes" id="UP000196084"/>
    </source>
</evidence>
<reference evidence="1 2" key="1">
    <citation type="submission" date="2017-02" db="EMBL/GenBank/DDBJ databases">
        <title>Natronthermophilus aegyptiacus gen. nov.,sp. nov., an aerobic, extremely halophilic alkalithermophilic archaeon isolated from the athalassohaline Wadi An Natrun, Egypt.</title>
        <authorList>
            <person name="Zhao B."/>
        </authorList>
    </citation>
    <scope>NUCLEOTIDE SEQUENCE [LARGE SCALE GENOMIC DNA]</scope>
    <source>
        <strain evidence="1 2">CGMCC 1.3597</strain>
    </source>
</reference>
<name>A0A202EAI4_9EURY</name>
<protein>
    <recommendedName>
        <fullName evidence="3">PqqD family protein</fullName>
    </recommendedName>
</protein>
<keyword evidence="2" id="KW-1185">Reference proteome</keyword>
<sequence length="106" mass="11662">MGDTESIPVTAAVVATEDHLATTIDGETVLLELESGTYYGFNEVGSHLWELVQEPRTVESLCETIHAAYDDVSAEQCRRDVRDILHEMIDAGLIEVEADNNPATQE</sequence>
<dbReference type="Proteomes" id="UP000196084">
    <property type="component" value="Unassembled WGS sequence"/>
</dbReference>
<proteinExistence type="predicted"/>
<evidence type="ECO:0000313" key="1">
    <source>
        <dbReference type="EMBL" id="OVE85252.1"/>
    </source>
</evidence>
<dbReference type="AlphaFoldDB" id="A0A202EAI4"/>
<dbReference type="InterPro" id="IPR008792">
    <property type="entry name" value="PQQD"/>
</dbReference>
<dbReference type="Gene3D" id="1.10.10.1150">
    <property type="entry name" value="Coenzyme PQQ synthesis protein D (PqqD)"/>
    <property type="match status" value="1"/>
</dbReference>
<accession>A0A202EAI4</accession>
<dbReference type="InterPro" id="IPR041881">
    <property type="entry name" value="PqqD_sf"/>
</dbReference>
<dbReference type="EMBL" id="MWPH01000002">
    <property type="protein sequence ID" value="OVE85252.1"/>
    <property type="molecule type" value="Genomic_DNA"/>
</dbReference>
<comment type="caution">
    <text evidence="1">The sequence shown here is derived from an EMBL/GenBank/DDBJ whole genome shotgun (WGS) entry which is preliminary data.</text>
</comment>
<dbReference type="Pfam" id="PF05402">
    <property type="entry name" value="PqqD"/>
    <property type="match status" value="1"/>
</dbReference>
<dbReference type="OrthoDB" id="71214at2157"/>
<organism evidence="1 2">
    <name type="scientific">Natronolimnobius baerhuensis</name>
    <dbReference type="NCBI Taxonomy" id="253108"/>
    <lineage>
        <taxon>Archaea</taxon>
        <taxon>Methanobacteriati</taxon>
        <taxon>Methanobacteriota</taxon>
        <taxon>Stenosarchaea group</taxon>
        <taxon>Halobacteria</taxon>
        <taxon>Halobacteriales</taxon>
        <taxon>Natrialbaceae</taxon>
        <taxon>Natronolimnobius</taxon>
    </lineage>
</organism>